<gene>
    <name evidence="5" type="ORF">DM860_010097</name>
</gene>
<evidence type="ECO:0000256" key="1">
    <source>
        <dbReference type="ARBA" id="ARBA00004123"/>
    </source>
</evidence>
<evidence type="ECO:0000256" key="2">
    <source>
        <dbReference type="ARBA" id="ARBA00010291"/>
    </source>
</evidence>
<feature type="region of interest" description="Disordered" evidence="4">
    <location>
        <begin position="93"/>
        <end position="115"/>
    </location>
</feature>
<accession>A0A328DBN3</accession>
<dbReference type="PANTHER" id="PTHR16684:SF11">
    <property type="entry name" value="CENTROMERE PROTEIN C"/>
    <property type="match status" value="1"/>
</dbReference>
<evidence type="ECO:0000313" key="5">
    <source>
        <dbReference type="EMBL" id="RAL41303.1"/>
    </source>
</evidence>
<evidence type="ECO:0000256" key="3">
    <source>
        <dbReference type="ARBA" id="ARBA00023242"/>
    </source>
</evidence>
<dbReference type="PANTHER" id="PTHR16684">
    <property type="entry name" value="CENTROMERE PROTEIN C"/>
    <property type="match status" value="1"/>
</dbReference>
<feature type="compositionally biased region" description="Basic residues" evidence="4">
    <location>
        <begin position="589"/>
        <end position="614"/>
    </location>
</feature>
<dbReference type="InterPro" id="IPR028386">
    <property type="entry name" value="CENP-C/Mif2/cnp3"/>
</dbReference>
<organism evidence="5 6">
    <name type="scientific">Cuscuta australis</name>
    <dbReference type="NCBI Taxonomy" id="267555"/>
    <lineage>
        <taxon>Eukaryota</taxon>
        <taxon>Viridiplantae</taxon>
        <taxon>Streptophyta</taxon>
        <taxon>Embryophyta</taxon>
        <taxon>Tracheophyta</taxon>
        <taxon>Spermatophyta</taxon>
        <taxon>Magnoliopsida</taxon>
        <taxon>eudicotyledons</taxon>
        <taxon>Gunneridae</taxon>
        <taxon>Pentapetalae</taxon>
        <taxon>asterids</taxon>
        <taxon>lamiids</taxon>
        <taxon>Solanales</taxon>
        <taxon>Convolvulaceae</taxon>
        <taxon>Cuscuteae</taxon>
        <taxon>Cuscuta</taxon>
        <taxon>Cuscuta subgen. Grammica</taxon>
        <taxon>Cuscuta sect. Cleistogrammica</taxon>
    </lineage>
</organism>
<evidence type="ECO:0000313" key="6">
    <source>
        <dbReference type="Proteomes" id="UP000249390"/>
    </source>
</evidence>
<feature type="region of interest" description="Disordered" evidence="4">
    <location>
        <begin position="312"/>
        <end position="349"/>
    </location>
</feature>
<evidence type="ECO:0008006" key="7">
    <source>
        <dbReference type="Google" id="ProtNLM"/>
    </source>
</evidence>
<reference evidence="5 6" key="1">
    <citation type="submission" date="2018-06" db="EMBL/GenBank/DDBJ databases">
        <title>The Genome of Cuscuta australis (Dodder) Provides Insight into the Evolution of Plant Parasitism.</title>
        <authorList>
            <person name="Liu H."/>
        </authorList>
    </citation>
    <scope>NUCLEOTIDE SEQUENCE [LARGE SCALE GENOMIC DNA]</scope>
    <source>
        <strain evidence="6">cv. Yunnan</strain>
        <tissue evidence="5">Vines</tissue>
    </source>
</reference>
<dbReference type="AlphaFoldDB" id="A0A328DBN3"/>
<dbReference type="GO" id="GO:0051315">
    <property type="term" value="P:attachment of mitotic spindle microtubules to kinetochore"/>
    <property type="evidence" value="ECO:0007669"/>
    <property type="project" value="TreeGrafter"/>
</dbReference>
<dbReference type="GO" id="GO:0005634">
    <property type="term" value="C:nucleus"/>
    <property type="evidence" value="ECO:0007669"/>
    <property type="project" value="UniProtKB-SubCell"/>
</dbReference>
<feature type="region of interest" description="Disordered" evidence="4">
    <location>
        <begin position="491"/>
        <end position="511"/>
    </location>
</feature>
<feature type="region of interest" description="Disordered" evidence="4">
    <location>
        <begin position="444"/>
        <end position="479"/>
    </location>
</feature>
<dbReference type="GO" id="GO:0051455">
    <property type="term" value="P:spindle attachment to meiosis I kinetochore"/>
    <property type="evidence" value="ECO:0007669"/>
    <property type="project" value="TreeGrafter"/>
</dbReference>
<sequence length="691" mass="77190">MPEHPTPDGSDPLDAFTGLFLQPRAIRSPLQASKAYQPCDLDSVHQAMKDMGLRNAEMLIEESKAIVASGSEQLLNANFLSFKSLLRLDDHVGSEGEKDKVGEQRTGLGRKKPQFSMKPYASQPTVITLGSSVDVEQITNPEEYFIASMKLENAQQEIKKQLGIVDDDFNINSLPANTRRSRQPLRSGRTGKFKHLYSLPSAYNDVVISSQDRCEVDDVCAPKSNLQQKRNSQDAELQEPELVGLITEQENRVNLALDKLLSHDFKEFKGDTVLSLLQEEMQLKPIDFSALCVPDLPAPKIDNLMPGVTIPRASKSVLGSQNTDKRTNSERQRKDLDNNSNLAGPMKTLSESGKLYGEYDIYQELSDLDLSPSDNHTYRSTKRNVLSVNTDTSHHEYRDQIRDHEGHTDAGQIDTRGLEILNEQPSENNSGGETTAFGQREAHGTMGQHNEGNHMDIRSDDGHSSMQNRDTDVQGSGDDCTHKDVCTPMQELSPAQVEVDADDTSNTSNEMETDFQKNLSFQMDKHTDDMQSAFSAEQDHNTDDAYISKDSASARNPSNPSKSDASQGHPMDMQSVLPPVSHTSPGQHIMKHPAKKVTRKNSPCRRERKSLRTRKSFADAGTSFEDGVRRSKRIKTRPLEFWKGERLIFGRVNDSMKLIGVKYLSPTVGNIKVKSYISDEFKEVIEKAARH</sequence>
<name>A0A328DBN3_9ASTE</name>
<feature type="compositionally biased region" description="Polar residues" evidence="4">
    <location>
        <begin position="550"/>
        <end position="566"/>
    </location>
</feature>
<feature type="compositionally biased region" description="Basic and acidic residues" evidence="4">
    <location>
        <begin position="93"/>
        <end position="103"/>
    </location>
</feature>
<protein>
    <recommendedName>
        <fullName evidence="7">Centromere protein C</fullName>
    </recommendedName>
</protein>
<comment type="caution">
    <text evidence="5">The sequence shown here is derived from an EMBL/GenBank/DDBJ whole genome shotgun (WGS) entry which is preliminary data.</text>
</comment>
<keyword evidence="3" id="KW-0539">Nucleus</keyword>
<keyword evidence="6" id="KW-1185">Reference proteome</keyword>
<feature type="compositionally biased region" description="Basic and acidic residues" evidence="4">
    <location>
        <begin position="451"/>
        <end position="463"/>
    </location>
</feature>
<feature type="region of interest" description="Disordered" evidence="4">
    <location>
        <begin position="549"/>
        <end position="614"/>
    </location>
</feature>
<dbReference type="GO" id="GO:0019237">
    <property type="term" value="F:centromeric DNA binding"/>
    <property type="evidence" value="ECO:0007669"/>
    <property type="project" value="InterPro"/>
</dbReference>
<proteinExistence type="inferred from homology"/>
<dbReference type="Proteomes" id="UP000249390">
    <property type="component" value="Unassembled WGS sequence"/>
</dbReference>
<evidence type="ECO:0000256" key="4">
    <source>
        <dbReference type="SAM" id="MobiDB-lite"/>
    </source>
</evidence>
<dbReference type="GO" id="GO:0051382">
    <property type="term" value="P:kinetochore assembly"/>
    <property type="evidence" value="ECO:0007669"/>
    <property type="project" value="InterPro"/>
</dbReference>
<comment type="similarity">
    <text evidence="2">Belongs to the CENP-C/MIF2 family.</text>
</comment>
<feature type="compositionally biased region" description="Basic and acidic residues" evidence="4">
    <location>
        <begin position="323"/>
        <end position="337"/>
    </location>
</feature>
<dbReference type="EMBL" id="NQVE01000188">
    <property type="protein sequence ID" value="RAL41303.1"/>
    <property type="molecule type" value="Genomic_DNA"/>
</dbReference>
<comment type="subcellular location">
    <subcellularLocation>
        <location evidence="1">Nucleus</location>
    </subcellularLocation>
</comment>
<dbReference type="GO" id="GO:0000776">
    <property type="term" value="C:kinetochore"/>
    <property type="evidence" value="ECO:0007669"/>
    <property type="project" value="InterPro"/>
</dbReference>